<proteinExistence type="inferred from homology"/>
<dbReference type="OrthoDB" id="440160at2759"/>
<comment type="similarity">
    <text evidence="1">Belongs to the PIGL family.</text>
</comment>
<keyword evidence="3" id="KW-0732">Signal</keyword>
<dbReference type="AlphaFoldDB" id="A0A2T0FBX1"/>
<feature type="chain" id="PRO_5015687007" description="N-acetylglucosaminylphosphatidylinositol deacetylase" evidence="3">
    <location>
        <begin position="21"/>
        <end position="252"/>
    </location>
</feature>
<evidence type="ECO:0000256" key="2">
    <source>
        <dbReference type="ARBA" id="ARBA00012176"/>
    </source>
</evidence>
<evidence type="ECO:0000313" key="5">
    <source>
        <dbReference type="Proteomes" id="UP000238350"/>
    </source>
</evidence>
<dbReference type="EC" id="3.5.1.89" evidence="2"/>
<comment type="caution">
    <text evidence="4">The sequence shown here is derived from an EMBL/GenBank/DDBJ whole genome shotgun (WGS) entry which is preliminary data.</text>
</comment>
<dbReference type="GO" id="GO:0016020">
    <property type="term" value="C:membrane"/>
    <property type="evidence" value="ECO:0007669"/>
    <property type="project" value="GOC"/>
</dbReference>
<dbReference type="Gene3D" id="3.40.50.10320">
    <property type="entry name" value="LmbE-like"/>
    <property type="match status" value="1"/>
</dbReference>
<evidence type="ECO:0000256" key="1">
    <source>
        <dbReference type="ARBA" id="ARBA00006066"/>
    </source>
</evidence>
<dbReference type="SUPFAM" id="SSF102588">
    <property type="entry name" value="LmbE-like"/>
    <property type="match status" value="1"/>
</dbReference>
<dbReference type="EMBL" id="NDIQ01000001">
    <property type="protein sequence ID" value="PRT52471.1"/>
    <property type="molecule type" value="Genomic_DNA"/>
</dbReference>
<dbReference type="Pfam" id="PF02585">
    <property type="entry name" value="PIG-L"/>
    <property type="match status" value="1"/>
</dbReference>
<keyword evidence="5" id="KW-1185">Reference proteome</keyword>
<reference evidence="4 5" key="1">
    <citation type="submission" date="2017-04" db="EMBL/GenBank/DDBJ databases">
        <title>Genome sequencing of [Candida] sorbophila.</title>
        <authorList>
            <person name="Ahn J.O."/>
        </authorList>
    </citation>
    <scope>NUCLEOTIDE SEQUENCE [LARGE SCALE GENOMIC DNA]</scope>
    <source>
        <strain evidence="4 5">DS02</strain>
    </source>
</reference>
<dbReference type="RefSeq" id="XP_024662417.1">
    <property type="nucleotide sequence ID" value="XM_024806649.1"/>
</dbReference>
<dbReference type="Proteomes" id="UP000238350">
    <property type="component" value="Unassembled WGS sequence"/>
</dbReference>
<dbReference type="UniPathway" id="UPA00196"/>
<dbReference type="PANTHER" id="PTHR12993:SF11">
    <property type="entry name" value="N-ACETYLGLUCOSAMINYL-PHOSPHATIDYLINOSITOL DE-N-ACETYLASE"/>
    <property type="match status" value="1"/>
</dbReference>
<name>A0A2T0FBX1_9ASCO</name>
<feature type="signal peptide" evidence="3">
    <location>
        <begin position="1"/>
        <end position="20"/>
    </location>
</feature>
<evidence type="ECO:0000256" key="3">
    <source>
        <dbReference type="SAM" id="SignalP"/>
    </source>
</evidence>
<gene>
    <name evidence="4" type="ORF">B9G98_00091</name>
</gene>
<dbReference type="GO" id="GO:0006506">
    <property type="term" value="P:GPI anchor biosynthetic process"/>
    <property type="evidence" value="ECO:0007669"/>
    <property type="project" value="UniProtKB-UniPathway"/>
</dbReference>
<dbReference type="InterPro" id="IPR024078">
    <property type="entry name" value="LmbE-like_dom_sf"/>
</dbReference>
<dbReference type="PANTHER" id="PTHR12993">
    <property type="entry name" value="N-ACETYLGLUCOSAMINYL-PHOSPHATIDYLINOSITOL DE-N-ACETYLASE-RELATED"/>
    <property type="match status" value="1"/>
</dbReference>
<protein>
    <recommendedName>
        <fullName evidence="2">N-acetylglucosaminylphosphatidylinositol deacetylase</fullName>
        <ecNumber evidence="2">3.5.1.89</ecNumber>
    </recommendedName>
</protein>
<organism evidence="4 5">
    <name type="scientific">Wickerhamiella sorbophila</name>
    <dbReference type="NCBI Taxonomy" id="45607"/>
    <lineage>
        <taxon>Eukaryota</taxon>
        <taxon>Fungi</taxon>
        <taxon>Dikarya</taxon>
        <taxon>Ascomycota</taxon>
        <taxon>Saccharomycotina</taxon>
        <taxon>Dipodascomycetes</taxon>
        <taxon>Dipodascales</taxon>
        <taxon>Trichomonascaceae</taxon>
        <taxon>Wickerhamiella</taxon>
    </lineage>
</organism>
<sequence length="252" mass="28230">MWKILFSGLILMYTIYSALPELCTSVTPINNHNVLFVTAHPDDEVMFFGPLLRYTLNPKWNNTVNLLCLSTGDADGQGEVRVKELGYAAYMVGLPPANVSVVDEPALQDSMDAQWDPSVVSEVVAKYAKEFDSSIFITFDDYGVSGHPNHIAVSKGVEKYANEAAVPGDELLVVQLQSVPIYRKYLFVIDAAFSRILDIMDGRGTVFSGQTDYHRVRQAMTSGHKSQMTWFRYLYVSFSRYMIANSGNGWPR</sequence>
<dbReference type="GO" id="GO:0005783">
    <property type="term" value="C:endoplasmic reticulum"/>
    <property type="evidence" value="ECO:0007669"/>
    <property type="project" value="TreeGrafter"/>
</dbReference>
<dbReference type="GO" id="GO:0000225">
    <property type="term" value="F:N-acetylglucosaminylphosphatidylinositol deacetylase activity"/>
    <property type="evidence" value="ECO:0007669"/>
    <property type="project" value="UniProtKB-EC"/>
</dbReference>
<dbReference type="InterPro" id="IPR003737">
    <property type="entry name" value="GlcNAc_PI_deacetylase-related"/>
</dbReference>
<evidence type="ECO:0000313" key="4">
    <source>
        <dbReference type="EMBL" id="PRT52471.1"/>
    </source>
</evidence>
<accession>A0A2T0FBX1</accession>
<dbReference type="STRING" id="45607.A0A2T0FBX1"/>
<dbReference type="GeneID" id="36513840"/>